<keyword evidence="1" id="KW-0175">Coiled coil</keyword>
<name>A0A511W0J1_9BACI</name>
<dbReference type="OrthoDB" id="2733945at2"/>
<gene>
    <name evidence="2" type="ORF">AHA02nite_03610</name>
</gene>
<protein>
    <submittedName>
        <fullName evidence="2">Uncharacterized protein</fullName>
    </submittedName>
</protein>
<evidence type="ECO:0000313" key="3">
    <source>
        <dbReference type="Proteomes" id="UP000321440"/>
    </source>
</evidence>
<dbReference type="AlphaFoldDB" id="A0A511W0J1"/>
<dbReference type="Proteomes" id="UP000321440">
    <property type="component" value="Unassembled WGS sequence"/>
</dbReference>
<sequence>MTLYINDGEHPTVYRSKRKVSARNQDYTKFDRLSEWMEEQQKVNRSLKRSNSFLNQLYERQDHIQTQMDTQVQELVTKQHSHDQFKQDVLERLRMLDNKSSQLEEWLKTEEHAREDLINQVKSINESNKEIINKITDQKVSNDELIDQLNQIVSAHEEMNEQLKHFDENQKEMSEQVQRQEALMEKLHRQMLNFRSILYERSHHLAEKIEDQYEITSSYVHQLMTGSDKPLTMVMTKKEQETDQKDSM</sequence>
<evidence type="ECO:0000313" key="2">
    <source>
        <dbReference type="EMBL" id="GEN44585.1"/>
    </source>
</evidence>
<dbReference type="RefSeq" id="WP_146813783.1">
    <property type="nucleotide sequence ID" value="NZ_BJYA01000001.1"/>
</dbReference>
<dbReference type="EMBL" id="BJYA01000001">
    <property type="protein sequence ID" value="GEN44585.1"/>
    <property type="molecule type" value="Genomic_DNA"/>
</dbReference>
<comment type="caution">
    <text evidence="2">The sequence shown here is derived from an EMBL/GenBank/DDBJ whole genome shotgun (WGS) entry which is preliminary data.</text>
</comment>
<proteinExistence type="predicted"/>
<feature type="coiled-coil region" evidence="1">
    <location>
        <begin position="107"/>
        <end position="190"/>
    </location>
</feature>
<accession>A0A511W0J1</accession>
<organism evidence="2 3">
    <name type="scientific">Alkalibacillus haloalkaliphilus</name>
    <dbReference type="NCBI Taxonomy" id="94136"/>
    <lineage>
        <taxon>Bacteria</taxon>
        <taxon>Bacillati</taxon>
        <taxon>Bacillota</taxon>
        <taxon>Bacilli</taxon>
        <taxon>Bacillales</taxon>
        <taxon>Bacillaceae</taxon>
        <taxon>Alkalibacillus</taxon>
    </lineage>
</organism>
<keyword evidence="3" id="KW-1185">Reference proteome</keyword>
<evidence type="ECO:0000256" key="1">
    <source>
        <dbReference type="SAM" id="Coils"/>
    </source>
</evidence>
<reference evidence="2 3" key="1">
    <citation type="submission" date="2019-07" db="EMBL/GenBank/DDBJ databases">
        <title>Whole genome shotgun sequence of Alkalibacillus haloalkaliphilus NBRC 103110.</title>
        <authorList>
            <person name="Hosoyama A."/>
            <person name="Uohara A."/>
            <person name="Ohji S."/>
            <person name="Ichikawa N."/>
        </authorList>
    </citation>
    <scope>NUCLEOTIDE SEQUENCE [LARGE SCALE GENOMIC DNA]</scope>
    <source>
        <strain evidence="2 3">NBRC 103110</strain>
    </source>
</reference>